<accession>A0A4R0RPA4</accession>
<keyword evidence="3" id="KW-0378">Hydrolase</keyword>
<dbReference type="AlphaFoldDB" id="A0A4R0RPA4"/>
<evidence type="ECO:0000313" key="4">
    <source>
        <dbReference type="Proteomes" id="UP000292702"/>
    </source>
</evidence>
<dbReference type="EMBL" id="RWJN01000039">
    <property type="protein sequence ID" value="TCD69526.1"/>
    <property type="molecule type" value="Genomic_DNA"/>
</dbReference>
<dbReference type="PANTHER" id="PTHR48104:SF30">
    <property type="entry name" value="METACASPASE-1"/>
    <property type="match status" value="1"/>
</dbReference>
<comment type="caution">
    <text evidence="3">The sequence shown here is derived from an EMBL/GenBank/DDBJ whole genome shotgun (WGS) entry which is preliminary data.</text>
</comment>
<keyword evidence="3" id="KW-0645">Protease</keyword>
<evidence type="ECO:0000259" key="2">
    <source>
        <dbReference type="Pfam" id="PF00656"/>
    </source>
</evidence>
<dbReference type="GO" id="GO:0006508">
    <property type="term" value="P:proteolysis"/>
    <property type="evidence" value="ECO:0007669"/>
    <property type="project" value="UniProtKB-KW"/>
</dbReference>
<dbReference type="InterPro" id="IPR011600">
    <property type="entry name" value="Pept_C14_caspase"/>
</dbReference>
<feature type="domain" description="Peptidase C14 caspase" evidence="2">
    <location>
        <begin position="30"/>
        <end position="414"/>
    </location>
</feature>
<dbReference type="GO" id="GO:0005737">
    <property type="term" value="C:cytoplasm"/>
    <property type="evidence" value="ECO:0007669"/>
    <property type="project" value="TreeGrafter"/>
</dbReference>
<evidence type="ECO:0000313" key="3">
    <source>
        <dbReference type="EMBL" id="TCD69526.1"/>
    </source>
</evidence>
<proteinExistence type="inferred from homology"/>
<dbReference type="OrthoDB" id="3223806at2759"/>
<reference evidence="3 4" key="1">
    <citation type="submission" date="2018-11" db="EMBL/GenBank/DDBJ databases">
        <title>Genome assembly of Steccherinum ochraceum LE-BIN_3174, the white-rot fungus of the Steccherinaceae family (The Residual Polyporoid clade, Polyporales, Basidiomycota).</title>
        <authorList>
            <person name="Fedorova T.V."/>
            <person name="Glazunova O.A."/>
            <person name="Landesman E.O."/>
            <person name="Moiseenko K.V."/>
            <person name="Psurtseva N.V."/>
            <person name="Savinova O.S."/>
            <person name="Shakhova N.V."/>
            <person name="Tyazhelova T.V."/>
            <person name="Vasina D.V."/>
        </authorList>
    </citation>
    <scope>NUCLEOTIDE SEQUENCE [LARGE SCALE GENOMIC DNA]</scope>
    <source>
        <strain evidence="3 4">LE-BIN_3174</strain>
    </source>
</reference>
<sequence length="444" mass="49119">MANGSKNYSGPIVQIAGRYLLPTRGTRPPRQRALIVGIKYSANKFLAQLCRPLKDVEKFRKFLKNTYNFQDNEIVVMTDEQASEYLQPTRANILREIGHLVGGAQSGDKLIFLFAGHSDQVENMTGTEEDDMDEYLAPMDYEDAPPQNNAVQGIGGKILDNELKKRLVDPLPAGAQLWASPRLHHAIFDSCHSGTLLDLPHYRCNVSGLTELDIASAPPSVPPSRYLRMGSAMPGPSVMRGKPIRRNSTYQVEIPPPSSVDESSMVISDYVPVGDALGLQMPLSTIPEDLPPMRQQSFGEVGEAITQMDDGMLGCFSDIIARSSSQKRILENKPLHKSPPTMPNRLPKECKGDCVRSPTARPLVLSISSCADSEVTMELDFEMDANEPRSLVEVLINYLEDNPTPDFQQLIITVKFVIYAAPPAYNRIGTDYSSPYQETYGRNG</sequence>
<keyword evidence="4" id="KW-1185">Reference proteome</keyword>
<dbReference type="GO" id="GO:0004197">
    <property type="term" value="F:cysteine-type endopeptidase activity"/>
    <property type="evidence" value="ECO:0007669"/>
    <property type="project" value="InterPro"/>
</dbReference>
<gene>
    <name evidence="3" type="primary">MCA1_3</name>
    <name evidence="3" type="ORF">EIP91_007149</name>
</gene>
<dbReference type="InterPro" id="IPR050452">
    <property type="entry name" value="Metacaspase"/>
</dbReference>
<comment type="similarity">
    <text evidence="1">Belongs to the peptidase C14B family.</text>
</comment>
<dbReference type="Proteomes" id="UP000292702">
    <property type="component" value="Unassembled WGS sequence"/>
</dbReference>
<dbReference type="Pfam" id="PF00656">
    <property type="entry name" value="Peptidase_C14"/>
    <property type="match status" value="1"/>
</dbReference>
<organism evidence="3 4">
    <name type="scientific">Steccherinum ochraceum</name>
    <dbReference type="NCBI Taxonomy" id="92696"/>
    <lineage>
        <taxon>Eukaryota</taxon>
        <taxon>Fungi</taxon>
        <taxon>Dikarya</taxon>
        <taxon>Basidiomycota</taxon>
        <taxon>Agaricomycotina</taxon>
        <taxon>Agaricomycetes</taxon>
        <taxon>Polyporales</taxon>
        <taxon>Steccherinaceae</taxon>
        <taxon>Steccherinum</taxon>
    </lineage>
</organism>
<evidence type="ECO:0000256" key="1">
    <source>
        <dbReference type="ARBA" id="ARBA00009005"/>
    </source>
</evidence>
<name>A0A4R0RPA4_9APHY</name>
<dbReference type="PANTHER" id="PTHR48104">
    <property type="entry name" value="METACASPASE-4"/>
    <property type="match status" value="1"/>
</dbReference>
<protein>
    <submittedName>
        <fullName evidence="3">Ca(2+)-dependent cysteine protease</fullName>
    </submittedName>
</protein>
<dbReference type="Gene3D" id="3.40.50.12660">
    <property type="match status" value="1"/>
</dbReference>